<dbReference type="PANTHER" id="PTHR34221:SF2">
    <property type="entry name" value="RIKEN CDNA 1700001P01 GENE"/>
    <property type="match status" value="1"/>
</dbReference>
<dbReference type="OrthoDB" id="9935043at2759"/>
<evidence type="ECO:0000313" key="1">
    <source>
        <dbReference type="Proteomes" id="UP000515159"/>
    </source>
</evidence>
<dbReference type="PANTHER" id="PTHR34221">
    <property type="entry name" value="HYPOTHETICAL PROTEIN LOC691189"/>
    <property type="match status" value="1"/>
</dbReference>
<protein>
    <submittedName>
        <fullName evidence="2">Uncharacterized protein C17orf98-like</fullName>
    </submittedName>
</protein>
<dbReference type="KEGG" id="gsh:117352444"/>
<dbReference type="AlphaFoldDB" id="A0A6P8QDH7"/>
<keyword evidence="1" id="KW-1185">Reference proteome</keyword>
<dbReference type="RefSeq" id="XP_033784836.1">
    <property type="nucleotide sequence ID" value="XM_033928945.1"/>
</dbReference>
<proteinExistence type="predicted"/>
<dbReference type="InParanoid" id="A0A6P8QDH7"/>
<name>A0A6P8QDH7_GEOSA</name>
<evidence type="ECO:0000313" key="2">
    <source>
        <dbReference type="RefSeq" id="XP_033784836.1"/>
    </source>
</evidence>
<dbReference type="Pfam" id="PF15075">
    <property type="entry name" value="SPMAP1-like"/>
    <property type="match status" value="2"/>
</dbReference>
<sequence>MAPPPSMARRPSTWNCFPIRPDARLRKLEQNFVLDCVAAEKQQQRFEHIQPKLWSIIPAYNSQRDRHAASYYANPRVQALLQKTGQVRKSDGIGRYMSYVDKNQLPQQQVQIKTRLFLYHPSRPAQTDGFTLLCQQVITENTAVIQVGCAVPSNQSVLSLQQVEVHRGGTSVGGWVADYYSIFGEPQKYLNRRNWQGSGHSPGYVYGHNLFLSDARPMNGYNGRYGFRRTTPALRRKPSEFGVDTPFSLY</sequence>
<dbReference type="GeneID" id="117352444"/>
<organism evidence="1 2">
    <name type="scientific">Geotrypetes seraphini</name>
    <name type="common">Gaboon caecilian</name>
    <name type="synonym">Caecilia seraphini</name>
    <dbReference type="NCBI Taxonomy" id="260995"/>
    <lineage>
        <taxon>Eukaryota</taxon>
        <taxon>Metazoa</taxon>
        <taxon>Chordata</taxon>
        <taxon>Craniata</taxon>
        <taxon>Vertebrata</taxon>
        <taxon>Euteleostomi</taxon>
        <taxon>Amphibia</taxon>
        <taxon>Gymnophiona</taxon>
        <taxon>Geotrypetes</taxon>
    </lineage>
</organism>
<gene>
    <name evidence="2" type="primary">LOC117352444</name>
</gene>
<reference evidence="2" key="1">
    <citation type="submission" date="2025-08" db="UniProtKB">
        <authorList>
            <consortium name="RefSeq"/>
        </authorList>
    </citation>
    <scope>IDENTIFICATION</scope>
</reference>
<dbReference type="Proteomes" id="UP000515159">
    <property type="component" value="Unplaced"/>
</dbReference>
<dbReference type="InterPro" id="IPR028027">
    <property type="entry name" value="SPMAP1"/>
</dbReference>
<accession>A0A6P8QDH7</accession>